<evidence type="ECO:0000313" key="2">
    <source>
        <dbReference type="Proteomes" id="UP001180724"/>
    </source>
</evidence>
<gene>
    <name evidence="1" type="ORF">RM812_39755</name>
</gene>
<evidence type="ECO:0000313" key="1">
    <source>
        <dbReference type="EMBL" id="MDT0616235.1"/>
    </source>
</evidence>
<organism evidence="1 2">
    <name type="scientific">Streptomyces lancefieldiae</name>
    <dbReference type="NCBI Taxonomy" id="3075520"/>
    <lineage>
        <taxon>Bacteria</taxon>
        <taxon>Bacillati</taxon>
        <taxon>Actinomycetota</taxon>
        <taxon>Actinomycetes</taxon>
        <taxon>Kitasatosporales</taxon>
        <taxon>Streptomycetaceae</taxon>
        <taxon>Streptomyces</taxon>
    </lineage>
</organism>
<comment type="caution">
    <text evidence="1">The sequence shown here is derived from an EMBL/GenBank/DDBJ whole genome shotgun (WGS) entry which is preliminary data.</text>
</comment>
<accession>A0ABU3B2D9</accession>
<sequence>MNAARLLARLLGSPHDVPMTGLLDLDQREFNRRVGVLLHTDVAPVQPGVARCAVRARLRKGIDA</sequence>
<keyword evidence="2" id="KW-1185">Reference proteome</keyword>
<proteinExistence type="predicted"/>
<dbReference type="RefSeq" id="WP_311585489.1">
    <property type="nucleotide sequence ID" value="NZ_JAVRFH010000108.1"/>
</dbReference>
<name>A0ABU3B2D9_9ACTN</name>
<protein>
    <submittedName>
        <fullName evidence="1">Uncharacterized protein</fullName>
    </submittedName>
</protein>
<dbReference type="EMBL" id="JAVRFH010000108">
    <property type="protein sequence ID" value="MDT0616235.1"/>
    <property type="molecule type" value="Genomic_DNA"/>
</dbReference>
<dbReference type="Proteomes" id="UP001180724">
    <property type="component" value="Unassembled WGS sequence"/>
</dbReference>
<reference evidence="1" key="1">
    <citation type="submission" date="2024-05" db="EMBL/GenBank/DDBJ databases">
        <title>30 novel species of actinomycetes from the DSMZ collection.</title>
        <authorList>
            <person name="Nouioui I."/>
        </authorList>
    </citation>
    <scope>NUCLEOTIDE SEQUENCE</scope>
    <source>
        <strain evidence="1">DSM 40712</strain>
    </source>
</reference>